<dbReference type="SUPFAM" id="SSF46785">
    <property type="entry name" value="Winged helix' DNA-binding domain"/>
    <property type="match status" value="1"/>
</dbReference>
<sequence length="112" mass="12679">MKKEIRVRCWIDLDGEKFFGPGRAELLELIQESGSIAQAARQMGMSYKKAWAMVDEMNTRGRKPFVITQKGGQQGGYAEVTETGRKVVAAYQKMNKRLQAVVDKNKDLLKLL</sequence>
<reference evidence="1 2" key="1">
    <citation type="submission" date="2021-05" db="EMBL/GenBank/DDBJ databases">
        <title>A Polyphasic approach of four new species of the genus Ohtaekwangia: Ohtaekwangia histidinii sp. nov., Ohtaekwangia cretensis sp. nov., Ohtaekwangia indiensis sp. nov., Ohtaekwangia reichenbachii sp. nov. from diverse environment.</title>
        <authorList>
            <person name="Octaviana S."/>
        </authorList>
    </citation>
    <scope>NUCLEOTIDE SEQUENCE [LARGE SCALE GENOMIC DNA]</scope>
    <source>
        <strain evidence="1 2">PWU37</strain>
    </source>
</reference>
<evidence type="ECO:0000313" key="2">
    <source>
        <dbReference type="Proteomes" id="UP001319180"/>
    </source>
</evidence>
<comment type="caution">
    <text evidence="1">The sequence shown here is derived from an EMBL/GenBank/DDBJ whole genome shotgun (WGS) entry which is preliminary data.</text>
</comment>
<dbReference type="AlphaFoldDB" id="A0AAP2GJK2"/>
<gene>
    <name evidence="1" type="ORF">KK078_23160</name>
</gene>
<organism evidence="1 2">
    <name type="scientific">Dawidia soli</name>
    <dbReference type="NCBI Taxonomy" id="2782352"/>
    <lineage>
        <taxon>Bacteria</taxon>
        <taxon>Pseudomonadati</taxon>
        <taxon>Bacteroidota</taxon>
        <taxon>Cytophagia</taxon>
        <taxon>Cytophagales</taxon>
        <taxon>Chryseotaleaceae</taxon>
        <taxon>Dawidia</taxon>
    </lineage>
</organism>
<dbReference type="InterPro" id="IPR036390">
    <property type="entry name" value="WH_DNA-bd_sf"/>
</dbReference>
<dbReference type="PANTHER" id="PTHR30432:SF1">
    <property type="entry name" value="DNA-BINDING TRANSCRIPTIONAL DUAL REGULATOR MODE"/>
    <property type="match status" value="1"/>
</dbReference>
<evidence type="ECO:0000313" key="1">
    <source>
        <dbReference type="EMBL" id="MBT1689481.1"/>
    </source>
</evidence>
<dbReference type="InterPro" id="IPR051815">
    <property type="entry name" value="Molybdate_resp_trans_reg"/>
</dbReference>
<dbReference type="Gene3D" id="1.10.10.10">
    <property type="entry name" value="Winged helix-like DNA-binding domain superfamily/Winged helix DNA-binding domain"/>
    <property type="match status" value="1"/>
</dbReference>
<keyword evidence="2" id="KW-1185">Reference proteome</keyword>
<dbReference type="RefSeq" id="WP_254092704.1">
    <property type="nucleotide sequence ID" value="NZ_JAHESC010000042.1"/>
</dbReference>
<dbReference type="Proteomes" id="UP001319180">
    <property type="component" value="Unassembled WGS sequence"/>
</dbReference>
<accession>A0AAP2GJK2</accession>
<name>A0AAP2GJK2_9BACT</name>
<protein>
    <submittedName>
        <fullName evidence="1">Winged helix-turn-helix domain-containing protein</fullName>
    </submittedName>
</protein>
<dbReference type="PANTHER" id="PTHR30432">
    <property type="entry name" value="TRANSCRIPTIONAL REGULATOR MODE"/>
    <property type="match status" value="1"/>
</dbReference>
<dbReference type="InterPro" id="IPR036388">
    <property type="entry name" value="WH-like_DNA-bd_sf"/>
</dbReference>
<dbReference type="EMBL" id="JAHESC010000042">
    <property type="protein sequence ID" value="MBT1689481.1"/>
    <property type="molecule type" value="Genomic_DNA"/>
</dbReference>
<proteinExistence type="predicted"/>